<evidence type="ECO:0000256" key="1">
    <source>
        <dbReference type="SAM" id="MobiDB-lite"/>
    </source>
</evidence>
<feature type="region of interest" description="Disordered" evidence="1">
    <location>
        <begin position="1"/>
        <end position="26"/>
    </location>
</feature>
<feature type="compositionally biased region" description="Basic and acidic residues" evidence="1">
    <location>
        <begin position="100"/>
        <end position="125"/>
    </location>
</feature>
<dbReference type="AlphaFoldDB" id="A0AAV7M8Q9"/>
<sequence length="125" mass="13628">MLARRRGLRGPEQRWRPGTNSGDSRSPLRMLVTLIWCGGSECGGARAEEDGGALPGRGELTGIRPPGDLNEQVIRPLGSPKSYKKGLSKHEGHSASPLPKLKESSSERHCGVEREADPPYRRGFE</sequence>
<evidence type="ECO:0000313" key="3">
    <source>
        <dbReference type="Proteomes" id="UP001066276"/>
    </source>
</evidence>
<gene>
    <name evidence="2" type="ORF">NDU88_005020</name>
</gene>
<evidence type="ECO:0000313" key="2">
    <source>
        <dbReference type="EMBL" id="KAJ1099927.1"/>
    </source>
</evidence>
<accession>A0AAV7M8Q9</accession>
<dbReference type="EMBL" id="JANPWB010000014">
    <property type="protein sequence ID" value="KAJ1099927.1"/>
    <property type="molecule type" value="Genomic_DNA"/>
</dbReference>
<feature type="region of interest" description="Disordered" evidence="1">
    <location>
        <begin position="44"/>
        <end position="125"/>
    </location>
</feature>
<protein>
    <submittedName>
        <fullName evidence="2">Uncharacterized protein</fullName>
    </submittedName>
</protein>
<dbReference type="Proteomes" id="UP001066276">
    <property type="component" value="Chromosome 10"/>
</dbReference>
<name>A0AAV7M8Q9_PLEWA</name>
<organism evidence="2 3">
    <name type="scientific">Pleurodeles waltl</name>
    <name type="common">Iberian ribbed newt</name>
    <dbReference type="NCBI Taxonomy" id="8319"/>
    <lineage>
        <taxon>Eukaryota</taxon>
        <taxon>Metazoa</taxon>
        <taxon>Chordata</taxon>
        <taxon>Craniata</taxon>
        <taxon>Vertebrata</taxon>
        <taxon>Euteleostomi</taxon>
        <taxon>Amphibia</taxon>
        <taxon>Batrachia</taxon>
        <taxon>Caudata</taxon>
        <taxon>Salamandroidea</taxon>
        <taxon>Salamandridae</taxon>
        <taxon>Pleurodelinae</taxon>
        <taxon>Pleurodeles</taxon>
    </lineage>
</organism>
<reference evidence="2" key="1">
    <citation type="journal article" date="2022" name="bioRxiv">
        <title>Sequencing and chromosome-scale assembly of the giantPleurodeles waltlgenome.</title>
        <authorList>
            <person name="Brown T."/>
            <person name="Elewa A."/>
            <person name="Iarovenko S."/>
            <person name="Subramanian E."/>
            <person name="Araus A.J."/>
            <person name="Petzold A."/>
            <person name="Susuki M."/>
            <person name="Suzuki K.-i.T."/>
            <person name="Hayashi T."/>
            <person name="Toyoda A."/>
            <person name="Oliveira C."/>
            <person name="Osipova E."/>
            <person name="Leigh N.D."/>
            <person name="Simon A."/>
            <person name="Yun M.H."/>
        </authorList>
    </citation>
    <scope>NUCLEOTIDE SEQUENCE</scope>
    <source>
        <strain evidence="2">20211129_DDA</strain>
        <tissue evidence="2">Liver</tissue>
    </source>
</reference>
<proteinExistence type="predicted"/>
<keyword evidence="3" id="KW-1185">Reference proteome</keyword>
<comment type="caution">
    <text evidence="2">The sequence shown here is derived from an EMBL/GenBank/DDBJ whole genome shotgun (WGS) entry which is preliminary data.</text>
</comment>